<evidence type="ECO:0000256" key="2">
    <source>
        <dbReference type="ARBA" id="ARBA00022532"/>
    </source>
</evidence>
<dbReference type="Pfam" id="PF08442">
    <property type="entry name" value="ATP-grasp_2"/>
    <property type="match status" value="1"/>
</dbReference>
<dbReference type="NCBIfam" id="NF001913">
    <property type="entry name" value="PRK00696.1"/>
    <property type="match status" value="1"/>
</dbReference>
<dbReference type="PATRIC" id="fig|555500.3.peg.470"/>
<dbReference type="Pfam" id="PF00549">
    <property type="entry name" value="Ligase_CoA"/>
    <property type="match status" value="1"/>
</dbReference>
<evidence type="ECO:0000256" key="6">
    <source>
        <dbReference type="ARBA" id="ARBA00022842"/>
    </source>
</evidence>
<feature type="domain" description="ATP-grasp fold succinyl-CoA synthetase-type" evidence="9">
    <location>
        <begin position="2"/>
        <end position="210"/>
    </location>
</feature>
<proteinExistence type="inferred from homology"/>
<comment type="caution">
    <text evidence="7">Lacks conserved residue(s) required for the propagation of feature annotation.</text>
</comment>
<evidence type="ECO:0000313" key="10">
    <source>
        <dbReference type="EMBL" id="EKF56307.1"/>
    </source>
</evidence>
<dbReference type="RefSeq" id="WP_008990326.1">
    <property type="nucleotide sequence ID" value="NZ_AMSG01000002.1"/>
</dbReference>
<dbReference type="Gene3D" id="3.30.470.20">
    <property type="entry name" value="ATP-grasp fold, B domain"/>
    <property type="match status" value="1"/>
</dbReference>
<dbReference type="FunFam" id="3.30.1490.20:FF:000002">
    <property type="entry name" value="Succinate--CoA ligase [ADP-forming] subunit beta"/>
    <property type="match status" value="1"/>
</dbReference>
<feature type="binding site" evidence="7">
    <location>
        <begin position="330"/>
        <end position="332"/>
    </location>
    <ligand>
        <name>substrate</name>
        <note>ligand shared with subunit alpha</note>
    </ligand>
</feature>
<feature type="binding site" evidence="7">
    <location>
        <position position="208"/>
    </location>
    <ligand>
        <name>Mg(2+)</name>
        <dbReference type="ChEBI" id="CHEBI:18420"/>
    </ligand>
</feature>
<dbReference type="GO" id="GO:0006104">
    <property type="term" value="P:succinyl-CoA metabolic process"/>
    <property type="evidence" value="ECO:0007669"/>
    <property type="project" value="TreeGrafter"/>
</dbReference>
<dbReference type="SUPFAM" id="SSF56059">
    <property type="entry name" value="Glutathione synthetase ATP-binding domain-like"/>
    <property type="match status" value="1"/>
</dbReference>
<evidence type="ECO:0000256" key="1">
    <source>
        <dbReference type="ARBA" id="ARBA00009182"/>
    </source>
</evidence>
<dbReference type="AlphaFoldDB" id="K2QNB0"/>
<keyword evidence="3 7" id="KW-0436">Ligase</keyword>
<comment type="caution">
    <text evidence="10">The sequence shown here is derived from an EMBL/GenBank/DDBJ whole genome shotgun (WGS) entry which is preliminary data.</text>
</comment>
<organism evidence="10 11">
    <name type="scientific">Galbibacter marinus</name>
    <dbReference type="NCBI Taxonomy" id="555500"/>
    <lineage>
        <taxon>Bacteria</taxon>
        <taxon>Pseudomonadati</taxon>
        <taxon>Bacteroidota</taxon>
        <taxon>Flavobacteriia</taxon>
        <taxon>Flavobacteriales</taxon>
        <taxon>Flavobacteriaceae</taxon>
        <taxon>Galbibacter</taxon>
    </lineage>
</organism>
<comment type="catalytic activity">
    <reaction evidence="7">
        <text>GTP + succinate + CoA = succinyl-CoA + GDP + phosphate</text>
        <dbReference type="Rhea" id="RHEA:22120"/>
        <dbReference type="ChEBI" id="CHEBI:30031"/>
        <dbReference type="ChEBI" id="CHEBI:37565"/>
        <dbReference type="ChEBI" id="CHEBI:43474"/>
        <dbReference type="ChEBI" id="CHEBI:57287"/>
        <dbReference type="ChEBI" id="CHEBI:57292"/>
        <dbReference type="ChEBI" id="CHEBI:58189"/>
    </reaction>
</comment>
<dbReference type="InterPro" id="IPR013650">
    <property type="entry name" value="ATP-grasp_succ-CoA_synth-type"/>
</dbReference>
<keyword evidence="5 7" id="KW-0547">Nucleotide-binding</keyword>
<evidence type="ECO:0000259" key="8">
    <source>
        <dbReference type="Pfam" id="PF00549"/>
    </source>
</evidence>
<dbReference type="GO" id="GO:0005524">
    <property type="term" value="F:ATP binding"/>
    <property type="evidence" value="ECO:0007669"/>
    <property type="project" value="UniProtKB-UniRule"/>
</dbReference>
<comment type="similarity">
    <text evidence="1 7">Belongs to the succinate/malate CoA ligase beta subunit family.</text>
</comment>
<feature type="binding site" evidence="7">
    <location>
        <begin position="57"/>
        <end position="59"/>
    </location>
    <ligand>
        <name>ATP</name>
        <dbReference type="ChEBI" id="CHEBI:30616"/>
    </ligand>
</feature>
<feature type="binding site" evidence="7">
    <location>
        <position position="116"/>
    </location>
    <ligand>
        <name>ATP</name>
        <dbReference type="ChEBI" id="CHEBI:30616"/>
    </ligand>
</feature>
<dbReference type="GO" id="GO:0004776">
    <property type="term" value="F:succinate-CoA ligase (GDP-forming) activity"/>
    <property type="evidence" value="ECO:0007669"/>
    <property type="project" value="RHEA"/>
</dbReference>
<feature type="binding site" evidence="7">
    <location>
        <position position="50"/>
    </location>
    <ligand>
        <name>ATP</name>
        <dbReference type="ChEBI" id="CHEBI:30616"/>
    </ligand>
</feature>
<dbReference type="HAMAP" id="MF_00558">
    <property type="entry name" value="Succ_CoA_beta"/>
    <property type="match status" value="1"/>
</dbReference>
<dbReference type="NCBIfam" id="TIGR01016">
    <property type="entry name" value="sucCoAbeta"/>
    <property type="match status" value="1"/>
</dbReference>
<keyword evidence="4 7" id="KW-0479">Metal-binding</keyword>
<dbReference type="InterPro" id="IPR013815">
    <property type="entry name" value="ATP_grasp_subdomain_1"/>
</dbReference>
<dbReference type="GO" id="GO:0004775">
    <property type="term" value="F:succinate-CoA ligase (ADP-forming) activity"/>
    <property type="evidence" value="ECO:0007669"/>
    <property type="project" value="UniProtKB-UniRule"/>
</dbReference>
<evidence type="ECO:0000259" key="9">
    <source>
        <dbReference type="Pfam" id="PF08442"/>
    </source>
</evidence>
<dbReference type="UniPathway" id="UPA00223">
    <property type="reaction ID" value="UER00999"/>
</dbReference>
<feature type="binding site" evidence="7">
    <location>
        <position position="273"/>
    </location>
    <ligand>
        <name>substrate</name>
        <note>ligand shared with subunit alpha</note>
    </ligand>
</feature>
<dbReference type="InterPro" id="IPR016102">
    <property type="entry name" value="Succinyl-CoA_synth-like"/>
</dbReference>
<keyword evidence="6 7" id="KW-0460">Magnesium</keyword>
<feature type="binding site" evidence="7">
    <location>
        <position position="222"/>
    </location>
    <ligand>
        <name>Mg(2+)</name>
        <dbReference type="ChEBI" id="CHEBI:18420"/>
    </ligand>
</feature>
<dbReference type="InterPro" id="IPR017866">
    <property type="entry name" value="Succ-CoA_synthase_bsu_CS"/>
</dbReference>
<dbReference type="InterPro" id="IPR005811">
    <property type="entry name" value="SUCC_ACL_C"/>
</dbReference>
<feature type="binding site" evidence="7">
    <location>
        <position position="106"/>
    </location>
    <ligand>
        <name>ATP</name>
        <dbReference type="ChEBI" id="CHEBI:30616"/>
    </ligand>
</feature>
<comment type="subunit">
    <text evidence="7">Heterotetramer of two alpha and two beta subunits.</text>
</comment>
<dbReference type="GO" id="GO:0005829">
    <property type="term" value="C:cytosol"/>
    <property type="evidence" value="ECO:0007669"/>
    <property type="project" value="TreeGrafter"/>
</dbReference>
<comment type="function">
    <text evidence="7">Succinyl-CoA synthetase functions in the citric acid cycle (TCA), coupling the hydrolysis of succinyl-CoA to the synthesis of either ATP or GTP and thus represents the only step of substrate-level phosphorylation in the TCA. The beta subunit provides nucleotide specificity of the enzyme and binds the substrate succinate, while the binding sites for coenzyme A and phosphate are found in the alpha subunit.</text>
</comment>
<evidence type="ECO:0000256" key="3">
    <source>
        <dbReference type="ARBA" id="ARBA00022598"/>
    </source>
</evidence>
<sequence>MNLHEYQGKEILASFGVRIQRGIVAQTAAEAVAAAKRLTEETGTGWHVIKAQVHAGGRGKGGGVKLAKNLKEVEEIADAIIGMNLVTPQTSKEGKKVHQVLVAEDVYYPGDSETSEFYMSVLLNRSTGRNMIMYSTEGGMDIEEVAEKTPHLIFNEEIDPATGLLPFQARQIAFNLGLSGQAFKEMVKFVSSLYKAYESSDSSLFEINPVLKTSDDKIMAVDAKVTIDDNALYRHKDYEEMRDVREEDPIEVEARAAGLNFVNLDGNVGCMVNGAGLAMATMDLIKMAGGEPANFLDVGGTADAQRVETAFRIILKDPNVKAILVNIFGGIVRGDRVAQGIVDAYRSMGDAINVPIIVRLQGTNAELAKELIDNSGLAVHSAIEFKEAADKVQEVLQ</sequence>
<feature type="domain" description="ATP-citrate synthase/succinyl-CoA ligase C-terminal" evidence="8">
    <location>
        <begin position="271"/>
        <end position="391"/>
    </location>
</feature>
<dbReference type="PANTHER" id="PTHR11815:SF10">
    <property type="entry name" value="SUCCINATE--COA LIGASE [GDP-FORMING] SUBUNIT BETA, MITOCHONDRIAL"/>
    <property type="match status" value="1"/>
</dbReference>
<dbReference type="PIRSF" id="PIRSF001554">
    <property type="entry name" value="SucCS_beta"/>
    <property type="match status" value="1"/>
</dbReference>
<dbReference type="Proteomes" id="UP000007364">
    <property type="component" value="Unassembled WGS sequence"/>
</dbReference>
<keyword evidence="7" id="KW-0067">ATP-binding</keyword>
<dbReference type="OrthoDB" id="9802602at2"/>
<comment type="cofactor">
    <cofactor evidence="7">
        <name>Mg(2+)</name>
        <dbReference type="ChEBI" id="CHEBI:18420"/>
    </cofactor>
    <text evidence="7">Binds 1 Mg(2+) ion per subunit.</text>
</comment>
<dbReference type="FunFam" id="3.30.470.20:FF:000002">
    <property type="entry name" value="Succinate--CoA ligase [ADP-forming] subunit beta"/>
    <property type="match status" value="1"/>
</dbReference>
<evidence type="ECO:0000313" key="11">
    <source>
        <dbReference type="Proteomes" id="UP000007364"/>
    </source>
</evidence>
<dbReference type="PANTHER" id="PTHR11815">
    <property type="entry name" value="SUCCINYL-COA SYNTHETASE BETA CHAIN"/>
    <property type="match status" value="1"/>
</dbReference>
<dbReference type="Gene3D" id="3.30.1490.20">
    <property type="entry name" value="ATP-grasp fold, A domain"/>
    <property type="match status" value="1"/>
</dbReference>
<dbReference type="InterPro" id="IPR005809">
    <property type="entry name" value="Succ_CoA_ligase-like_bsu"/>
</dbReference>
<dbReference type="GO" id="GO:0006099">
    <property type="term" value="P:tricarboxylic acid cycle"/>
    <property type="evidence" value="ECO:0007669"/>
    <property type="project" value="UniProtKB-UniRule"/>
</dbReference>
<dbReference type="EC" id="6.2.1.5" evidence="7"/>
<gene>
    <name evidence="7 10" type="primary">sucC</name>
    <name evidence="10" type="ORF">I215_02253</name>
</gene>
<name>K2QNB0_9FLAO</name>
<comment type="pathway">
    <text evidence="7">Carbohydrate metabolism; tricarboxylic acid cycle; succinate from succinyl-CoA (ligase route): step 1/1.</text>
</comment>
<dbReference type="STRING" id="555500.I215_02253"/>
<dbReference type="GO" id="GO:0042709">
    <property type="term" value="C:succinate-CoA ligase complex"/>
    <property type="evidence" value="ECO:0007669"/>
    <property type="project" value="TreeGrafter"/>
</dbReference>
<accession>K2QNB0</accession>
<dbReference type="PROSITE" id="PS01217">
    <property type="entry name" value="SUCCINYL_COA_LIG_3"/>
    <property type="match status" value="1"/>
</dbReference>
<keyword evidence="11" id="KW-1185">Reference proteome</keyword>
<comment type="catalytic activity">
    <reaction evidence="7">
        <text>succinate + ATP + CoA = succinyl-CoA + ADP + phosphate</text>
        <dbReference type="Rhea" id="RHEA:17661"/>
        <dbReference type="ChEBI" id="CHEBI:30031"/>
        <dbReference type="ChEBI" id="CHEBI:30616"/>
        <dbReference type="ChEBI" id="CHEBI:43474"/>
        <dbReference type="ChEBI" id="CHEBI:57287"/>
        <dbReference type="ChEBI" id="CHEBI:57292"/>
        <dbReference type="ChEBI" id="CHEBI:456216"/>
        <dbReference type="EC" id="6.2.1.5"/>
    </reaction>
</comment>
<dbReference type="GO" id="GO:0000287">
    <property type="term" value="F:magnesium ion binding"/>
    <property type="evidence" value="ECO:0007669"/>
    <property type="project" value="UniProtKB-UniRule"/>
</dbReference>
<dbReference type="FunFam" id="3.40.50.261:FF:000001">
    <property type="entry name" value="Succinate--CoA ligase [ADP-forming] subunit beta"/>
    <property type="match status" value="1"/>
</dbReference>
<reference evidence="10 11" key="1">
    <citation type="journal article" date="2012" name="J. Bacteriol.">
        <title>Genome Sequence of Galbibacter marinum Type Strain ck-I2-15.</title>
        <authorList>
            <person name="Lai Q."/>
            <person name="Li C."/>
            <person name="Shao Z."/>
        </authorList>
    </citation>
    <scope>NUCLEOTIDE SEQUENCE [LARGE SCALE GENOMIC DNA]</scope>
    <source>
        <strain evidence="11">ck-I2-15</strain>
    </source>
</reference>
<evidence type="ECO:0000256" key="7">
    <source>
        <dbReference type="HAMAP-Rule" id="MF_00558"/>
    </source>
</evidence>
<protein>
    <recommendedName>
        <fullName evidence="7">Succinate--CoA ligase [ADP-forming] subunit beta</fullName>
        <ecNumber evidence="7">6.2.1.5</ecNumber>
    </recommendedName>
    <alternativeName>
        <fullName evidence="7">Succinyl-CoA synthetase subunit beta</fullName>
        <shortName evidence="7">SCS-beta</shortName>
    </alternativeName>
</protein>
<dbReference type="Gene3D" id="3.40.50.261">
    <property type="entry name" value="Succinyl-CoA synthetase domains"/>
    <property type="match status" value="1"/>
</dbReference>
<dbReference type="eggNOG" id="COG0045">
    <property type="taxonomic scope" value="Bacteria"/>
</dbReference>
<dbReference type="SUPFAM" id="SSF52210">
    <property type="entry name" value="Succinyl-CoA synthetase domains"/>
    <property type="match status" value="1"/>
</dbReference>
<evidence type="ECO:0000256" key="4">
    <source>
        <dbReference type="ARBA" id="ARBA00022723"/>
    </source>
</evidence>
<dbReference type="EMBL" id="AMSG01000002">
    <property type="protein sequence ID" value="EKF56307.1"/>
    <property type="molecule type" value="Genomic_DNA"/>
</dbReference>
<keyword evidence="2 7" id="KW-0816">Tricarboxylic acid cycle</keyword>
<evidence type="ECO:0000256" key="5">
    <source>
        <dbReference type="ARBA" id="ARBA00022741"/>
    </source>
</evidence>